<organism evidence="7 8">
    <name type="scientific">Aureimonas glaciei</name>
    <dbReference type="NCBI Taxonomy" id="1776957"/>
    <lineage>
        <taxon>Bacteria</taxon>
        <taxon>Pseudomonadati</taxon>
        <taxon>Pseudomonadota</taxon>
        <taxon>Alphaproteobacteria</taxon>
        <taxon>Hyphomicrobiales</taxon>
        <taxon>Aurantimonadaceae</taxon>
        <taxon>Aureimonas</taxon>
    </lineage>
</organism>
<dbReference type="Pfam" id="PF00389">
    <property type="entry name" value="2-Hacid_dh"/>
    <property type="match status" value="1"/>
</dbReference>
<gene>
    <name evidence="7" type="ORF">GCM10011335_22320</name>
</gene>
<dbReference type="GO" id="GO:0005829">
    <property type="term" value="C:cytosol"/>
    <property type="evidence" value="ECO:0007669"/>
    <property type="project" value="TreeGrafter"/>
</dbReference>
<evidence type="ECO:0000313" key="7">
    <source>
        <dbReference type="EMBL" id="GGD18956.1"/>
    </source>
</evidence>
<dbReference type="EMBL" id="BMJJ01000004">
    <property type="protein sequence ID" value="GGD18956.1"/>
    <property type="molecule type" value="Genomic_DNA"/>
</dbReference>
<comment type="caution">
    <text evidence="7">The sequence shown here is derived from an EMBL/GenBank/DDBJ whole genome shotgun (WGS) entry which is preliminary data.</text>
</comment>
<dbReference type="InterPro" id="IPR006139">
    <property type="entry name" value="D-isomer_2_OHA_DH_cat_dom"/>
</dbReference>
<evidence type="ECO:0000256" key="2">
    <source>
        <dbReference type="ARBA" id="ARBA00023002"/>
    </source>
</evidence>
<evidence type="ECO:0000256" key="4">
    <source>
        <dbReference type="RuleBase" id="RU003719"/>
    </source>
</evidence>
<dbReference type="AlphaFoldDB" id="A0A916XY54"/>
<keyword evidence="8" id="KW-1185">Reference proteome</keyword>
<dbReference type="SUPFAM" id="SSF52283">
    <property type="entry name" value="Formate/glycerate dehydrogenase catalytic domain-like"/>
    <property type="match status" value="1"/>
</dbReference>
<dbReference type="PANTHER" id="PTHR10996:SF178">
    <property type="entry name" value="2-HYDROXYACID DEHYDROGENASE YGL185C-RELATED"/>
    <property type="match status" value="1"/>
</dbReference>
<keyword evidence="1" id="KW-0521">NADP</keyword>
<evidence type="ECO:0000313" key="8">
    <source>
        <dbReference type="Proteomes" id="UP000613160"/>
    </source>
</evidence>
<name>A0A916XY54_9HYPH</name>
<feature type="domain" description="D-isomer specific 2-hydroxyacid dehydrogenase NAD-binding" evidence="6">
    <location>
        <begin position="109"/>
        <end position="281"/>
    </location>
</feature>
<feature type="domain" description="D-isomer specific 2-hydroxyacid dehydrogenase catalytic" evidence="5">
    <location>
        <begin position="8"/>
        <end position="312"/>
    </location>
</feature>
<dbReference type="GO" id="GO:0016618">
    <property type="term" value="F:hydroxypyruvate reductase [NAD(P)H] activity"/>
    <property type="evidence" value="ECO:0007669"/>
    <property type="project" value="TreeGrafter"/>
</dbReference>
<dbReference type="CDD" id="cd12156">
    <property type="entry name" value="HPPR"/>
    <property type="match status" value="1"/>
</dbReference>
<keyword evidence="3" id="KW-0520">NAD</keyword>
<dbReference type="SUPFAM" id="SSF51735">
    <property type="entry name" value="NAD(P)-binding Rossmann-fold domains"/>
    <property type="match status" value="1"/>
</dbReference>
<dbReference type="FunFam" id="3.40.50.720:FF:000213">
    <property type="entry name" value="Putative 2-hydroxyacid dehydrogenase"/>
    <property type="match status" value="1"/>
</dbReference>
<dbReference type="InterPro" id="IPR036291">
    <property type="entry name" value="NAD(P)-bd_dom_sf"/>
</dbReference>
<proteinExistence type="inferred from homology"/>
<evidence type="ECO:0000259" key="6">
    <source>
        <dbReference type="Pfam" id="PF02826"/>
    </source>
</evidence>
<dbReference type="Proteomes" id="UP000613160">
    <property type="component" value="Unassembled WGS sequence"/>
</dbReference>
<keyword evidence="2 4" id="KW-0560">Oxidoreductase</keyword>
<protein>
    <submittedName>
        <fullName evidence="7">D-2-hydroxyacid dehydrogenase</fullName>
    </submittedName>
</protein>
<dbReference type="Gene3D" id="3.40.50.720">
    <property type="entry name" value="NAD(P)-binding Rossmann-like Domain"/>
    <property type="match status" value="2"/>
</dbReference>
<dbReference type="RefSeq" id="WP_188850667.1">
    <property type="nucleotide sequence ID" value="NZ_BMJJ01000004.1"/>
</dbReference>
<dbReference type="GO" id="GO:0030267">
    <property type="term" value="F:glyoxylate reductase (NADPH) activity"/>
    <property type="evidence" value="ECO:0007669"/>
    <property type="project" value="TreeGrafter"/>
</dbReference>
<accession>A0A916XY54</accession>
<reference evidence="7" key="1">
    <citation type="journal article" date="2014" name="Int. J. Syst. Evol. Microbiol.">
        <title>Complete genome sequence of Corynebacterium casei LMG S-19264T (=DSM 44701T), isolated from a smear-ripened cheese.</title>
        <authorList>
            <consortium name="US DOE Joint Genome Institute (JGI-PGF)"/>
            <person name="Walter F."/>
            <person name="Albersmeier A."/>
            <person name="Kalinowski J."/>
            <person name="Ruckert C."/>
        </authorList>
    </citation>
    <scope>NUCLEOTIDE SEQUENCE</scope>
    <source>
        <strain evidence="7">CGMCC 1.15493</strain>
    </source>
</reference>
<sequence>MDRRELLMVGPLAAAAAAEIEKDVIVHRYWEAADKPALLASIADRVTLVATSGHHGCSADIMEALPKLELIASFGVGYDAVDVAAARRHGIRVTNTPDVLNDCVAEMTLALMLAACHRIPQADRYVRDGLWPSANFPLTPELTGRTVGILGLGRIGKEIARRLQVFKMQVVYHGRHRQEHEPFPYYADLAEMARDVDWLVVIAPGSASTSGIVSRAVMQALGPEGTLVNMARGSLVDEPAMIELLTSGALGGAALDVFANEPEVPAALRALPNVVLSPHQGSATHKTRAAMGATVVANLRAHMRGDPLVSPVA</sequence>
<dbReference type="InterPro" id="IPR006140">
    <property type="entry name" value="D-isomer_DH_NAD-bd"/>
</dbReference>
<evidence type="ECO:0000256" key="3">
    <source>
        <dbReference type="ARBA" id="ARBA00023027"/>
    </source>
</evidence>
<evidence type="ECO:0000259" key="5">
    <source>
        <dbReference type="Pfam" id="PF00389"/>
    </source>
</evidence>
<evidence type="ECO:0000256" key="1">
    <source>
        <dbReference type="ARBA" id="ARBA00022857"/>
    </source>
</evidence>
<dbReference type="GO" id="GO:0051287">
    <property type="term" value="F:NAD binding"/>
    <property type="evidence" value="ECO:0007669"/>
    <property type="project" value="InterPro"/>
</dbReference>
<comment type="similarity">
    <text evidence="4">Belongs to the D-isomer specific 2-hydroxyacid dehydrogenase family.</text>
</comment>
<dbReference type="PANTHER" id="PTHR10996">
    <property type="entry name" value="2-HYDROXYACID DEHYDROGENASE-RELATED"/>
    <property type="match status" value="1"/>
</dbReference>
<dbReference type="Pfam" id="PF02826">
    <property type="entry name" value="2-Hacid_dh_C"/>
    <property type="match status" value="1"/>
</dbReference>
<dbReference type="InterPro" id="IPR050223">
    <property type="entry name" value="D-isomer_2-hydroxyacid_DH"/>
</dbReference>
<reference evidence="7" key="2">
    <citation type="submission" date="2020-09" db="EMBL/GenBank/DDBJ databases">
        <authorList>
            <person name="Sun Q."/>
            <person name="Zhou Y."/>
        </authorList>
    </citation>
    <scope>NUCLEOTIDE SEQUENCE</scope>
    <source>
        <strain evidence="7">CGMCC 1.15493</strain>
    </source>
</reference>